<dbReference type="Pfam" id="PF26449">
    <property type="entry name" value="DUF8128"/>
    <property type="match status" value="1"/>
</dbReference>
<dbReference type="Proteomes" id="UP000230273">
    <property type="component" value="Unassembled WGS sequence"/>
</dbReference>
<evidence type="ECO:0000259" key="1">
    <source>
        <dbReference type="Pfam" id="PF26449"/>
    </source>
</evidence>
<evidence type="ECO:0000313" key="3">
    <source>
        <dbReference type="Proteomes" id="UP000230273"/>
    </source>
</evidence>
<name>A0A2G9YVI5_9BACT</name>
<comment type="caution">
    <text evidence="2">The sequence shown here is derived from an EMBL/GenBank/DDBJ whole genome shotgun (WGS) entry which is preliminary data.</text>
</comment>
<dbReference type="AlphaFoldDB" id="A0A2G9YVI5"/>
<sequence>MPQNPETYKTILIVFQELGNFFNITWAIIKAWWWLPMPFLLWPRFAFYWLWWRQELWGKQQKFILLEIKIPREMLKPIRAMETVLTGFWQIFSGPNWYEKWWEGQYPLSFTLEIASVDGETHFYMRVPVKSRNIFEQHVYSQYPEAEIVEADDYTKYVPQDIPNKDWEMWGTDYKLMKEVAYPIRTYTDFETEREIEEEKRIDPMASLLEGMAKLQPGEQIWVQIRAQPIGQEFADPFLNKAKALKDKLARRPEKAQPKPMVTEAFDILVMGKVAEAEKPKEELIPPEMKLTPGEKEILAAVEKKMGKVLFNTTIRYIYLGKRDAFFGGNLRIAMSYFTNFISSNTNGPVPDGNYITKVKQNWYDWFWFFGRRLYLRKRKLFRNYKMRVWPGYPRWSSDPAKVGVFVLNAEELATVYHFPSKMVAAAPSVERVEAKRGEAPLGLPIE</sequence>
<gene>
    <name evidence="2" type="ORF">COX36_04355</name>
</gene>
<dbReference type="EMBL" id="PCRP01000069">
    <property type="protein sequence ID" value="PIP23255.1"/>
    <property type="molecule type" value="Genomic_DNA"/>
</dbReference>
<dbReference type="InterPro" id="IPR058441">
    <property type="entry name" value="DUF8128"/>
</dbReference>
<evidence type="ECO:0000313" key="2">
    <source>
        <dbReference type="EMBL" id="PIP23255.1"/>
    </source>
</evidence>
<accession>A0A2G9YVI5</accession>
<reference evidence="2 3" key="1">
    <citation type="submission" date="2017-09" db="EMBL/GenBank/DDBJ databases">
        <title>Depth-based differentiation of microbial function through sediment-hosted aquifers and enrichment of novel symbionts in the deep terrestrial subsurface.</title>
        <authorList>
            <person name="Probst A.J."/>
            <person name="Ladd B."/>
            <person name="Jarett J.K."/>
            <person name="Geller-Mcgrath D.E."/>
            <person name="Sieber C.M."/>
            <person name="Emerson J.B."/>
            <person name="Anantharaman K."/>
            <person name="Thomas B.C."/>
            <person name="Malmstrom R."/>
            <person name="Stieglmeier M."/>
            <person name="Klingl A."/>
            <person name="Woyke T."/>
            <person name="Ryan C.M."/>
            <person name="Banfield J.F."/>
        </authorList>
    </citation>
    <scope>NUCLEOTIDE SEQUENCE [LARGE SCALE GENOMIC DNA]</scope>
    <source>
        <strain evidence="2">CG23_combo_of_CG06-09_8_20_14_all_38_19</strain>
    </source>
</reference>
<protein>
    <recommendedName>
        <fullName evidence="1">DUF8128 domain-containing protein</fullName>
    </recommendedName>
</protein>
<organism evidence="2 3">
    <name type="scientific">Candidatus Nealsonbacteria bacterium CG23_combo_of_CG06-09_8_20_14_all_38_19</name>
    <dbReference type="NCBI Taxonomy" id="1974721"/>
    <lineage>
        <taxon>Bacteria</taxon>
        <taxon>Candidatus Nealsoniibacteriota</taxon>
    </lineage>
</organism>
<proteinExistence type="predicted"/>
<feature type="domain" description="DUF8128" evidence="1">
    <location>
        <begin position="113"/>
        <end position="324"/>
    </location>
</feature>